<dbReference type="AlphaFoldDB" id="A0A6A4TBX8"/>
<proteinExistence type="predicted"/>
<evidence type="ECO:0000313" key="2">
    <source>
        <dbReference type="EMBL" id="KAF0043977.1"/>
    </source>
</evidence>
<gene>
    <name evidence="2" type="ORF">F2P81_003135</name>
</gene>
<accession>A0A6A4TBX8</accession>
<dbReference type="Proteomes" id="UP000438429">
    <property type="component" value="Unassembled WGS sequence"/>
</dbReference>
<feature type="region of interest" description="Disordered" evidence="1">
    <location>
        <begin position="18"/>
        <end position="46"/>
    </location>
</feature>
<name>A0A6A4TBX8_SCOMX</name>
<protein>
    <submittedName>
        <fullName evidence="2">Uncharacterized protein</fullName>
    </submittedName>
</protein>
<reference evidence="2 3" key="1">
    <citation type="submission" date="2019-06" db="EMBL/GenBank/DDBJ databases">
        <title>Draft genomes of female and male turbot (Scophthalmus maximus).</title>
        <authorList>
            <person name="Xu H."/>
            <person name="Xu X.-W."/>
            <person name="Shao C."/>
            <person name="Chen S."/>
        </authorList>
    </citation>
    <scope>NUCLEOTIDE SEQUENCE [LARGE SCALE GENOMIC DNA]</scope>
    <source>
        <strain evidence="2">Ysfricsl-2016a</strain>
        <tissue evidence="2">Blood</tissue>
    </source>
</reference>
<comment type="caution">
    <text evidence="2">The sequence shown here is derived from an EMBL/GenBank/DDBJ whole genome shotgun (WGS) entry which is preliminary data.</text>
</comment>
<sequence length="137" mass="15685">MAALNLRRPINPSVRHLRVSRQRVEGRRWTAPQPRRPRSNPQSHRGVWTRRGLRSDFFWGNSDKLSQESTTCVVICLMHTDQSDAMRSCLHENQCAELVASIQRGGRQRHRGLCVCMCVFKCPNVTLEDISAVDGNM</sequence>
<evidence type="ECO:0000256" key="1">
    <source>
        <dbReference type="SAM" id="MobiDB-lite"/>
    </source>
</evidence>
<organism evidence="2 3">
    <name type="scientific">Scophthalmus maximus</name>
    <name type="common">Turbot</name>
    <name type="synonym">Psetta maxima</name>
    <dbReference type="NCBI Taxonomy" id="52904"/>
    <lineage>
        <taxon>Eukaryota</taxon>
        <taxon>Metazoa</taxon>
        <taxon>Chordata</taxon>
        <taxon>Craniata</taxon>
        <taxon>Vertebrata</taxon>
        <taxon>Euteleostomi</taxon>
        <taxon>Actinopterygii</taxon>
        <taxon>Neopterygii</taxon>
        <taxon>Teleostei</taxon>
        <taxon>Neoteleostei</taxon>
        <taxon>Acanthomorphata</taxon>
        <taxon>Carangaria</taxon>
        <taxon>Pleuronectiformes</taxon>
        <taxon>Pleuronectoidei</taxon>
        <taxon>Scophthalmidae</taxon>
        <taxon>Scophthalmus</taxon>
    </lineage>
</organism>
<evidence type="ECO:0000313" key="3">
    <source>
        <dbReference type="Proteomes" id="UP000438429"/>
    </source>
</evidence>
<dbReference type="EMBL" id="VEVO01000003">
    <property type="protein sequence ID" value="KAF0043977.1"/>
    <property type="molecule type" value="Genomic_DNA"/>
</dbReference>